<proteinExistence type="predicted"/>
<reference evidence="1 2" key="1">
    <citation type="submission" date="2018-01" db="EMBL/GenBank/DDBJ databases">
        <title>Comparison of the Chinese Bamboo Partridge and Red Junglefowl genome sequences highlights the importance of demography in genome evolution.</title>
        <authorList>
            <person name="Tiley G.P."/>
            <person name="Kimball R.T."/>
            <person name="Braun E.L."/>
            <person name="Burleigh J.G."/>
        </authorList>
    </citation>
    <scope>NUCLEOTIDE SEQUENCE [LARGE SCALE GENOMIC DNA]</scope>
    <source>
        <strain evidence="1">RTK389</strain>
        <tissue evidence="1">Blood</tissue>
    </source>
</reference>
<organism evidence="1 2">
    <name type="scientific">Bambusicola thoracicus</name>
    <name type="common">Chinese bamboo-partridge</name>
    <name type="synonym">Perdix thoracica</name>
    <dbReference type="NCBI Taxonomy" id="9083"/>
    <lineage>
        <taxon>Eukaryota</taxon>
        <taxon>Metazoa</taxon>
        <taxon>Chordata</taxon>
        <taxon>Craniata</taxon>
        <taxon>Vertebrata</taxon>
        <taxon>Euteleostomi</taxon>
        <taxon>Archelosauria</taxon>
        <taxon>Archosauria</taxon>
        <taxon>Dinosauria</taxon>
        <taxon>Saurischia</taxon>
        <taxon>Theropoda</taxon>
        <taxon>Coelurosauria</taxon>
        <taxon>Aves</taxon>
        <taxon>Neognathae</taxon>
        <taxon>Galloanserae</taxon>
        <taxon>Galliformes</taxon>
        <taxon>Phasianidae</taxon>
        <taxon>Perdicinae</taxon>
        <taxon>Bambusicola</taxon>
    </lineage>
</organism>
<gene>
    <name evidence="1" type="ORF">CIB84_008386</name>
</gene>
<dbReference type="AlphaFoldDB" id="A0A2P4SUT0"/>
<keyword evidence="2" id="KW-1185">Reference proteome</keyword>
<comment type="caution">
    <text evidence="1">The sequence shown here is derived from an EMBL/GenBank/DDBJ whole genome shotgun (WGS) entry which is preliminary data.</text>
</comment>
<evidence type="ECO:0000313" key="2">
    <source>
        <dbReference type="Proteomes" id="UP000237246"/>
    </source>
</evidence>
<name>A0A2P4SUT0_BAMTH</name>
<accession>A0A2P4SUT0</accession>
<evidence type="ECO:0000313" key="1">
    <source>
        <dbReference type="EMBL" id="POI27863.1"/>
    </source>
</evidence>
<protein>
    <submittedName>
        <fullName evidence="1">Uncharacterized protein</fullName>
    </submittedName>
</protein>
<dbReference type="EMBL" id="PPHD01021867">
    <property type="protein sequence ID" value="POI27863.1"/>
    <property type="molecule type" value="Genomic_DNA"/>
</dbReference>
<sequence>MKTFIQTEVNLAKTALVTGFKKDTGSNPQLGSGVWKSTETARKSGEIRCVCTMGRRSQGAVMGLPHFTVLTQAYGRGESRSPSNALQHLSCTRMHGCAPRFT</sequence>
<dbReference type="Proteomes" id="UP000237246">
    <property type="component" value="Unassembled WGS sequence"/>
</dbReference>